<dbReference type="Gene3D" id="3.20.20.70">
    <property type="entry name" value="Aldolase class I"/>
    <property type="match status" value="1"/>
</dbReference>
<dbReference type="CDD" id="cd01335">
    <property type="entry name" value="Radical_SAM"/>
    <property type="match status" value="1"/>
</dbReference>
<dbReference type="EC" id="1.97.1.-" evidence="12"/>
<dbReference type="GO" id="GO:0004748">
    <property type="term" value="F:ribonucleoside-diphosphate reductase activity, thioredoxin disulfide as acceptor"/>
    <property type="evidence" value="ECO:0007669"/>
    <property type="project" value="TreeGrafter"/>
</dbReference>
<name>A0A269TDK6_MEGEL</name>
<dbReference type="Pfam" id="PF13353">
    <property type="entry name" value="Fer4_12"/>
    <property type="match status" value="1"/>
</dbReference>
<evidence type="ECO:0000256" key="1">
    <source>
        <dbReference type="ARBA" id="ARBA00001966"/>
    </source>
</evidence>
<evidence type="ECO:0000313" key="14">
    <source>
        <dbReference type="Proteomes" id="UP000536773"/>
    </source>
</evidence>
<evidence type="ECO:0000313" key="13">
    <source>
        <dbReference type="EMBL" id="NMK39060.1"/>
    </source>
</evidence>
<dbReference type="RefSeq" id="WP_036201929.1">
    <property type="nucleotide sequence ID" value="NZ_AP031433.1"/>
</dbReference>
<organism evidence="13 14">
    <name type="scientific">Megasphaera elsdenii</name>
    <dbReference type="NCBI Taxonomy" id="907"/>
    <lineage>
        <taxon>Bacteria</taxon>
        <taxon>Bacillati</taxon>
        <taxon>Bacillota</taxon>
        <taxon>Negativicutes</taxon>
        <taxon>Veillonellales</taxon>
        <taxon>Veillonellaceae</taxon>
        <taxon>Megasphaera</taxon>
    </lineage>
</organism>
<keyword evidence="7" id="KW-0479">Metal-binding</keyword>
<evidence type="ECO:0000256" key="3">
    <source>
        <dbReference type="ARBA" id="ARBA00009777"/>
    </source>
</evidence>
<accession>A0A269TDK6</accession>
<comment type="catalytic activity">
    <reaction evidence="11">
        <text>glycyl-[protein] + reduced [flavodoxin] + S-adenosyl-L-methionine = glycin-2-yl radical-[protein] + semiquinone [flavodoxin] + 5'-deoxyadenosine + L-methionine + H(+)</text>
        <dbReference type="Rhea" id="RHEA:61976"/>
        <dbReference type="Rhea" id="RHEA-COMP:10622"/>
        <dbReference type="Rhea" id="RHEA-COMP:14480"/>
        <dbReference type="Rhea" id="RHEA-COMP:15993"/>
        <dbReference type="Rhea" id="RHEA-COMP:15994"/>
        <dbReference type="ChEBI" id="CHEBI:15378"/>
        <dbReference type="ChEBI" id="CHEBI:17319"/>
        <dbReference type="ChEBI" id="CHEBI:29947"/>
        <dbReference type="ChEBI" id="CHEBI:32722"/>
        <dbReference type="ChEBI" id="CHEBI:57618"/>
        <dbReference type="ChEBI" id="CHEBI:57844"/>
        <dbReference type="ChEBI" id="CHEBI:59789"/>
        <dbReference type="ChEBI" id="CHEBI:140311"/>
    </reaction>
</comment>
<keyword evidence="6" id="KW-0949">S-adenosyl-L-methionine</keyword>
<dbReference type="SFLD" id="SFLDG01063">
    <property type="entry name" value="activating_enzymes__group_1"/>
    <property type="match status" value="1"/>
</dbReference>
<protein>
    <recommendedName>
        <fullName evidence="4 12">Anaerobic ribonucleoside-triphosphate reductase-activating protein</fullName>
        <ecNumber evidence="12">1.97.1.-</ecNumber>
    </recommendedName>
</protein>
<keyword evidence="8 12" id="KW-0560">Oxidoreductase</keyword>
<dbReference type="GO" id="GO:0046872">
    <property type="term" value="F:metal ion binding"/>
    <property type="evidence" value="ECO:0007669"/>
    <property type="project" value="UniProtKB-KW"/>
</dbReference>
<evidence type="ECO:0000256" key="4">
    <source>
        <dbReference type="ARBA" id="ARBA00014281"/>
    </source>
</evidence>
<comment type="similarity">
    <text evidence="3 12">Belongs to the organic radical-activating enzymes family.</text>
</comment>
<dbReference type="GO" id="GO:0043365">
    <property type="term" value="F:[formate-C-acetyltransferase]-activating enzyme activity"/>
    <property type="evidence" value="ECO:0007669"/>
    <property type="project" value="InterPro"/>
</dbReference>
<dbReference type="PANTHER" id="PTHR30352">
    <property type="entry name" value="PYRUVATE FORMATE-LYASE-ACTIVATING ENZYME"/>
    <property type="match status" value="1"/>
</dbReference>
<reference evidence="13 14" key="1">
    <citation type="submission" date="2020-04" db="EMBL/GenBank/DDBJ databases">
        <authorList>
            <person name="Hitch T.C.A."/>
            <person name="Wylensek D."/>
            <person name="Clavel T."/>
        </authorList>
    </citation>
    <scope>NUCLEOTIDE SEQUENCE [LARGE SCALE GENOMIC DNA]</scope>
    <source>
        <strain evidence="13 14">WCA-386-APC-2A</strain>
    </source>
</reference>
<dbReference type="SFLD" id="SFLDF00299">
    <property type="entry name" value="anaerobic_ribonucleoside-triph"/>
    <property type="match status" value="1"/>
</dbReference>
<comment type="caution">
    <text evidence="13">The sequence shown here is derived from an EMBL/GenBank/DDBJ whole genome shotgun (WGS) entry which is preliminary data.</text>
</comment>
<comment type="function">
    <text evidence="2 12">Activation of anaerobic ribonucleoside-triphosphate reductase under anaerobic conditions by generation of an organic free radical, using S-adenosylmethionine and reduced flavodoxin as cosubstrates to produce 5'-deoxy-adenosine.</text>
</comment>
<dbReference type="PANTHER" id="PTHR30352:SF2">
    <property type="entry name" value="ANAEROBIC RIBONUCLEOSIDE-TRIPHOSPHATE REDUCTASE-ACTIVATING PROTEIN"/>
    <property type="match status" value="1"/>
</dbReference>
<dbReference type="InterPro" id="IPR058240">
    <property type="entry name" value="rSAM_sf"/>
</dbReference>
<sequence length="168" mass="18808">MHYAQMRQYDIANGPGIRSTIFVTGCSRHCFNCFNPEYQDPKAGQEWTDKEMDQLLSWLSAPTNGGLTLLGGEPMENTAGLTQIVQKVKQALPDKSVWVYSGFTYDEIMADPQKKALLDVCDVLVDGPFVDDLKDPGLYFRGSSNQRVIDLNATREKGEVTLLWPDGR</sequence>
<dbReference type="NCBIfam" id="TIGR02491">
    <property type="entry name" value="NrdG"/>
    <property type="match status" value="1"/>
</dbReference>
<evidence type="ECO:0000256" key="9">
    <source>
        <dbReference type="ARBA" id="ARBA00023004"/>
    </source>
</evidence>
<dbReference type="SFLD" id="SFLDG01066">
    <property type="entry name" value="organic_radical-activating_enz"/>
    <property type="match status" value="1"/>
</dbReference>
<dbReference type="GO" id="GO:0051539">
    <property type="term" value="F:4 iron, 4 sulfur cluster binding"/>
    <property type="evidence" value="ECO:0007669"/>
    <property type="project" value="UniProtKB-KW"/>
</dbReference>
<evidence type="ECO:0000256" key="5">
    <source>
        <dbReference type="ARBA" id="ARBA00022485"/>
    </source>
</evidence>
<dbReference type="Proteomes" id="UP000536773">
    <property type="component" value="Unassembled WGS sequence"/>
</dbReference>
<keyword evidence="10" id="KW-0411">Iron-sulfur</keyword>
<keyword evidence="5" id="KW-0004">4Fe-4S</keyword>
<dbReference type="InterPro" id="IPR012837">
    <property type="entry name" value="NrdG"/>
</dbReference>
<evidence type="ECO:0000256" key="12">
    <source>
        <dbReference type="PIRNR" id="PIRNR000368"/>
    </source>
</evidence>
<gene>
    <name evidence="13" type="primary">nrdG</name>
    <name evidence="13" type="ORF">HG933_06655</name>
</gene>
<evidence type="ECO:0000256" key="7">
    <source>
        <dbReference type="ARBA" id="ARBA00022723"/>
    </source>
</evidence>
<dbReference type="AlphaFoldDB" id="A0A269TDK6"/>
<dbReference type="InterPro" id="IPR001989">
    <property type="entry name" value="Radical_activat_CS"/>
</dbReference>
<evidence type="ECO:0000256" key="2">
    <source>
        <dbReference type="ARBA" id="ARBA00003852"/>
    </source>
</evidence>
<evidence type="ECO:0000256" key="6">
    <source>
        <dbReference type="ARBA" id="ARBA00022691"/>
    </source>
</evidence>
<dbReference type="EMBL" id="JABBJH010000007">
    <property type="protein sequence ID" value="NMK39060.1"/>
    <property type="molecule type" value="Genomic_DNA"/>
</dbReference>
<dbReference type="InterPro" id="IPR013785">
    <property type="entry name" value="Aldolase_TIM"/>
</dbReference>
<dbReference type="PIRSF" id="PIRSF000368">
    <property type="entry name" value="NrdG"/>
    <property type="match status" value="1"/>
</dbReference>
<evidence type="ECO:0000256" key="10">
    <source>
        <dbReference type="ARBA" id="ARBA00023014"/>
    </source>
</evidence>
<comment type="cofactor">
    <cofactor evidence="1">
        <name>[4Fe-4S] cluster</name>
        <dbReference type="ChEBI" id="CHEBI:49883"/>
    </cofactor>
</comment>
<evidence type="ECO:0000256" key="8">
    <source>
        <dbReference type="ARBA" id="ARBA00023002"/>
    </source>
</evidence>
<dbReference type="SFLD" id="SFLDS00029">
    <property type="entry name" value="Radical_SAM"/>
    <property type="match status" value="1"/>
</dbReference>
<dbReference type="InterPro" id="IPR007197">
    <property type="entry name" value="rSAM"/>
</dbReference>
<dbReference type="PROSITE" id="PS01087">
    <property type="entry name" value="RADICAL_ACTIVATING"/>
    <property type="match status" value="1"/>
</dbReference>
<dbReference type="SUPFAM" id="SSF102114">
    <property type="entry name" value="Radical SAM enzymes"/>
    <property type="match status" value="1"/>
</dbReference>
<evidence type="ECO:0000256" key="11">
    <source>
        <dbReference type="ARBA" id="ARBA00047365"/>
    </source>
</evidence>
<proteinExistence type="inferred from homology"/>
<keyword evidence="9" id="KW-0408">Iron</keyword>
<dbReference type="InterPro" id="IPR034457">
    <property type="entry name" value="Organic_radical-activating"/>
</dbReference>